<sequence>MKYEMPPYNTDMLNGDLAWRQHDGGHTDGPNMQHFIPWANRVLEYEK</sequence>
<dbReference type="RefSeq" id="WP_158531150.1">
    <property type="nucleotide sequence ID" value="NZ_QKZT01000004.1"/>
</dbReference>
<dbReference type="EMBL" id="QKZT01000004">
    <property type="protein sequence ID" value="PZX54949.1"/>
    <property type="molecule type" value="Genomic_DNA"/>
</dbReference>
<reference evidence="1 2" key="1">
    <citation type="submission" date="2018-06" db="EMBL/GenBank/DDBJ databases">
        <title>Genomic Encyclopedia of Archaeal and Bacterial Type Strains, Phase II (KMG-II): from individual species to whole genera.</title>
        <authorList>
            <person name="Goeker M."/>
        </authorList>
    </citation>
    <scope>NUCLEOTIDE SEQUENCE [LARGE SCALE GENOMIC DNA]</scope>
    <source>
        <strain evidence="1 2">DSM 19830</strain>
    </source>
</reference>
<evidence type="ECO:0000313" key="2">
    <source>
        <dbReference type="Proteomes" id="UP000248882"/>
    </source>
</evidence>
<evidence type="ECO:0000313" key="1">
    <source>
        <dbReference type="EMBL" id="PZX54949.1"/>
    </source>
</evidence>
<comment type="caution">
    <text evidence="1">The sequence shown here is derived from an EMBL/GenBank/DDBJ whole genome shotgun (WGS) entry which is preliminary data.</text>
</comment>
<proteinExistence type="predicted"/>
<accession>A0A2W7RKA2</accession>
<gene>
    <name evidence="1" type="ORF">LV85_01290</name>
</gene>
<dbReference type="Proteomes" id="UP000248882">
    <property type="component" value="Unassembled WGS sequence"/>
</dbReference>
<protein>
    <submittedName>
        <fullName evidence="1">Uncharacterized protein</fullName>
    </submittedName>
</protein>
<dbReference type="OrthoDB" id="9809261at2"/>
<organism evidence="1 2">
    <name type="scientific">Algoriphagus chordae</name>
    <dbReference type="NCBI Taxonomy" id="237019"/>
    <lineage>
        <taxon>Bacteria</taxon>
        <taxon>Pseudomonadati</taxon>
        <taxon>Bacteroidota</taxon>
        <taxon>Cytophagia</taxon>
        <taxon>Cytophagales</taxon>
        <taxon>Cyclobacteriaceae</taxon>
        <taxon>Algoriphagus</taxon>
    </lineage>
</organism>
<name>A0A2W7RKA2_9BACT</name>
<dbReference type="AlphaFoldDB" id="A0A2W7RKA2"/>
<keyword evidence="2" id="KW-1185">Reference proteome</keyword>